<reference evidence="3" key="3">
    <citation type="submission" date="2023-10" db="EMBL/GenBank/DDBJ databases">
        <authorList>
            <person name="Sykes E.M.E."/>
            <person name="Khan I.U.H."/>
            <person name="Kumar A."/>
        </authorList>
    </citation>
    <scope>NUCLEOTIDE SEQUENCE</scope>
    <source>
        <strain evidence="3">IK5</strain>
    </source>
</reference>
<dbReference type="Pfam" id="PF04076">
    <property type="entry name" value="BOF"/>
    <property type="match status" value="1"/>
</dbReference>
<evidence type="ECO:0000313" key="7">
    <source>
        <dbReference type="Proteomes" id="UP000593812"/>
    </source>
</evidence>
<accession>A0A6C0Y1V1</accession>
<dbReference type="AlphaFoldDB" id="A0A6C0Y1V1"/>
<dbReference type="EMBL" id="JAWJYY010000001">
    <property type="protein sequence ID" value="MDV4315742.1"/>
    <property type="molecule type" value="Genomic_DNA"/>
</dbReference>
<dbReference type="EMBL" id="CP044455">
    <property type="protein sequence ID" value="QIC70184.1"/>
    <property type="molecule type" value="Genomic_DNA"/>
</dbReference>
<dbReference type="EMBL" id="CP048654">
    <property type="protein sequence ID" value="QOW41387.1"/>
    <property type="molecule type" value="Genomic_DNA"/>
</dbReference>
<dbReference type="NCBIfam" id="NF033674">
    <property type="entry name" value="stress_OB_fold"/>
    <property type="match status" value="1"/>
</dbReference>
<dbReference type="GeneID" id="69465943"/>
<evidence type="ECO:0000313" key="4">
    <source>
        <dbReference type="EMBL" id="QIC70184.1"/>
    </source>
</evidence>
<reference evidence="5 7" key="2">
    <citation type="submission" date="2020-02" db="EMBL/GenBank/DDBJ databases">
        <title>Tigecycline-resistant Acinetobacter species from pigs and migratory birds.</title>
        <authorList>
            <person name="Chen C."/>
            <person name="Sun J."/>
            <person name="Liao X.-P."/>
            <person name="Liu Y.-H."/>
        </authorList>
    </citation>
    <scope>NUCLEOTIDE SEQUENCE [LARGE SCALE GENOMIC DNA]</scope>
    <source>
        <strain evidence="5 7">C15_T</strain>
    </source>
</reference>
<sequence length="120" mass="13256">MKIKMPLIFASVLLALSAPAFADDDQKIIAQAAKNIMTTAQALKAADETPVTVYGTIHKHIKDEMYQLQDQTGIIHVEIDHDLATPAQLLNPGKKVRVVGEVDTHRYKPTDIDVVEIEIL</sequence>
<proteinExistence type="predicted"/>
<evidence type="ECO:0000256" key="2">
    <source>
        <dbReference type="SAM" id="SignalP"/>
    </source>
</evidence>
<name>A0A6C0Y1V1_9GAMM</name>
<evidence type="ECO:0000256" key="1">
    <source>
        <dbReference type="ARBA" id="ARBA00022729"/>
    </source>
</evidence>
<dbReference type="Proteomes" id="UP001284654">
    <property type="component" value="Unassembled WGS sequence"/>
</dbReference>
<dbReference type="Proteomes" id="UP000593812">
    <property type="component" value="Chromosome"/>
</dbReference>
<dbReference type="SUPFAM" id="SSF101756">
    <property type="entry name" value="Hypothetical protein YgiW"/>
    <property type="match status" value="1"/>
</dbReference>
<feature type="chain" id="PRO_5042726749" evidence="2">
    <location>
        <begin position="23"/>
        <end position="120"/>
    </location>
</feature>
<organism evidence="4 6">
    <name type="scientific">Acinetobacter indicus</name>
    <dbReference type="NCBI Taxonomy" id="756892"/>
    <lineage>
        <taxon>Bacteria</taxon>
        <taxon>Pseudomonadati</taxon>
        <taxon>Pseudomonadota</taxon>
        <taxon>Gammaproteobacteria</taxon>
        <taxon>Moraxellales</taxon>
        <taxon>Moraxellaceae</taxon>
        <taxon>Acinetobacter</taxon>
    </lineage>
</organism>
<reference evidence="4 6" key="1">
    <citation type="submission" date="2019-09" db="EMBL/GenBank/DDBJ databases">
        <title>Non-baumannii Acinetobacter spp. carrying blaNDM-1 isolated in China.</title>
        <authorList>
            <person name="Cui C."/>
            <person name="Chen C."/>
            <person name="Sun J."/>
            <person name="Liu Y."/>
        </authorList>
    </citation>
    <scope>NUCLEOTIDE SEQUENCE [LARGE SCALE GENOMIC DNA]</scope>
    <source>
        <strain evidence="4 6">B18</strain>
    </source>
</reference>
<dbReference type="InterPro" id="IPR036700">
    <property type="entry name" value="BOBF_sf"/>
</dbReference>
<protein>
    <submittedName>
        <fullName evidence="4">NirD/YgiW/YdeI family stress tolerance protein</fullName>
    </submittedName>
</protein>
<gene>
    <name evidence="4" type="ORF">FSC09_07065</name>
    <name evidence="5" type="ORF">G0027_00120</name>
    <name evidence="3" type="ORF">MSG88_08190</name>
</gene>
<evidence type="ECO:0000313" key="3">
    <source>
        <dbReference type="EMBL" id="MDV4315742.1"/>
    </source>
</evidence>
<dbReference type="PANTHER" id="PTHR36571">
    <property type="entry name" value="PROTEIN YGIW"/>
    <property type="match status" value="1"/>
</dbReference>
<keyword evidence="1 2" id="KW-0732">Signal</keyword>
<dbReference type="Gene3D" id="2.40.50.200">
    <property type="entry name" value="Bacterial OB-fold"/>
    <property type="match status" value="1"/>
</dbReference>
<evidence type="ECO:0000313" key="6">
    <source>
        <dbReference type="Proteomes" id="UP000503440"/>
    </source>
</evidence>
<dbReference type="PANTHER" id="PTHR36571:SF1">
    <property type="entry name" value="PROTEIN YGIW"/>
    <property type="match status" value="1"/>
</dbReference>
<feature type="signal peptide" evidence="2">
    <location>
        <begin position="1"/>
        <end position="22"/>
    </location>
</feature>
<dbReference type="RefSeq" id="WP_075166578.1">
    <property type="nucleotide sequence ID" value="NZ_CAXNYR010000005.1"/>
</dbReference>
<dbReference type="InterPro" id="IPR005220">
    <property type="entry name" value="CarO-like"/>
</dbReference>
<evidence type="ECO:0000313" key="5">
    <source>
        <dbReference type="EMBL" id="QOW41387.1"/>
    </source>
</evidence>
<dbReference type="Proteomes" id="UP000503440">
    <property type="component" value="Chromosome"/>
</dbReference>